<sequence>MATMAKKTRSNLMLFFLLLAAVLMKSPLYDKSDMDFLFFYLLLIILFTKHYSS</sequence>
<dbReference type="HOGENOM" id="CLU_3057819_0_0_9"/>
<proteinExistence type="predicted"/>
<accession>A6TW21</accession>
<dbReference type="AlphaFoldDB" id="A6TW21"/>
<gene>
    <name evidence="1" type="ordered locus">Amet_4315</name>
</gene>
<dbReference type="STRING" id="293826.Amet_4315"/>
<reference evidence="2" key="1">
    <citation type="journal article" date="2016" name="Genome Announc.">
        <title>Complete genome sequence of Alkaliphilus metalliredigens strain QYMF, an alkaliphilic and metal-reducing bacterium isolated from borax-contaminated leachate ponds.</title>
        <authorList>
            <person name="Hwang C."/>
            <person name="Copeland A."/>
            <person name="Lucas S."/>
            <person name="Lapidus A."/>
            <person name="Barry K."/>
            <person name="Detter J.C."/>
            <person name="Glavina Del Rio T."/>
            <person name="Hammon N."/>
            <person name="Israni S."/>
            <person name="Dalin E."/>
            <person name="Tice H."/>
            <person name="Pitluck S."/>
            <person name="Chertkov O."/>
            <person name="Brettin T."/>
            <person name="Bruce D."/>
            <person name="Han C."/>
            <person name="Schmutz J."/>
            <person name="Larimer F."/>
            <person name="Land M.L."/>
            <person name="Hauser L."/>
            <person name="Kyrpides N."/>
            <person name="Mikhailova N."/>
            <person name="Ye Q."/>
            <person name="Zhou J."/>
            <person name="Richardson P."/>
            <person name="Fields M.W."/>
        </authorList>
    </citation>
    <scope>NUCLEOTIDE SEQUENCE [LARGE SCALE GENOMIC DNA]</scope>
    <source>
        <strain evidence="2">QYMF</strain>
    </source>
</reference>
<organism evidence="1 2">
    <name type="scientific">Alkaliphilus metalliredigens (strain QYMF)</name>
    <dbReference type="NCBI Taxonomy" id="293826"/>
    <lineage>
        <taxon>Bacteria</taxon>
        <taxon>Bacillati</taxon>
        <taxon>Bacillota</taxon>
        <taxon>Clostridia</taxon>
        <taxon>Peptostreptococcales</taxon>
        <taxon>Natronincolaceae</taxon>
        <taxon>Alkaliphilus</taxon>
    </lineage>
</organism>
<evidence type="ECO:0000313" key="2">
    <source>
        <dbReference type="Proteomes" id="UP000001572"/>
    </source>
</evidence>
<dbReference type="Proteomes" id="UP000001572">
    <property type="component" value="Chromosome"/>
</dbReference>
<evidence type="ECO:0000313" key="1">
    <source>
        <dbReference type="EMBL" id="ABR50389.1"/>
    </source>
</evidence>
<protein>
    <submittedName>
        <fullName evidence="1">Uncharacterized protein</fullName>
    </submittedName>
</protein>
<dbReference type="KEGG" id="amt:Amet_4315"/>
<dbReference type="EMBL" id="CP000724">
    <property type="protein sequence ID" value="ABR50389.1"/>
    <property type="molecule type" value="Genomic_DNA"/>
</dbReference>
<keyword evidence="2" id="KW-1185">Reference proteome</keyword>
<dbReference type="RefSeq" id="WP_012065336.1">
    <property type="nucleotide sequence ID" value="NC_009633.1"/>
</dbReference>
<name>A6TW21_ALKMQ</name>